<evidence type="ECO:0000259" key="2">
    <source>
        <dbReference type="Pfam" id="PF03703"/>
    </source>
</evidence>
<gene>
    <name evidence="3" type="ORF">WDZ17_02950</name>
</gene>
<proteinExistence type="predicted"/>
<comment type="caution">
    <text evidence="3">The sequence shown here is derived from an EMBL/GenBank/DDBJ whole genome shotgun (WGS) entry which is preliminary data.</text>
</comment>
<name>A0ABU8RGV9_9ACTN</name>
<dbReference type="PANTHER" id="PTHR34473">
    <property type="entry name" value="UPF0699 TRANSMEMBRANE PROTEIN YDBS"/>
    <property type="match status" value="1"/>
</dbReference>
<keyword evidence="1" id="KW-1133">Transmembrane helix</keyword>
<keyword evidence="1" id="KW-0812">Transmembrane</keyword>
<dbReference type="InterPro" id="IPR005182">
    <property type="entry name" value="YdbS-like_PH"/>
</dbReference>
<feature type="transmembrane region" description="Helical" evidence="1">
    <location>
        <begin position="53"/>
        <end position="72"/>
    </location>
</feature>
<evidence type="ECO:0000313" key="4">
    <source>
        <dbReference type="Proteomes" id="UP001387100"/>
    </source>
</evidence>
<organism evidence="3 4">
    <name type="scientific">Pseudokineococcus basanitobsidens</name>
    <dbReference type="NCBI Taxonomy" id="1926649"/>
    <lineage>
        <taxon>Bacteria</taxon>
        <taxon>Bacillati</taxon>
        <taxon>Actinomycetota</taxon>
        <taxon>Actinomycetes</taxon>
        <taxon>Kineosporiales</taxon>
        <taxon>Kineosporiaceae</taxon>
        <taxon>Pseudokineococcus</taxon>
    </lineage>
</organism>
<feature type="transmembrane region" description="Helical" evidence="1">
    <location>
        <begin position="26"/>
        <end position="47"/>
    </location>
</feature>
<dbReference type="Pfam" id="PF03703">
    <property type="entry name" value="bPH_2"/>
    <property type="match status" value="1"/>
</dbReference>
<keyword evidence="1" id="KW-0472">Membrane</keyword>
<feature type="domain" description="YdbS-like PH" evidence="2">
    <location>
        <begin position="79"/>
        <end position="155"/>
    </location>
</feature>
<reference evidence="3 4" key="1">
    <citation type="journal article" date="2017" name="Int. J. Syst. Evol. Microbiol.">
        <title>Pseudokineococcus basanitobsidens sp. nov., isolated from volcanic rock.</title>
        <authorList>
            <person name="Lee D.W."/>
            <person name="Park M.Y."/>
            <person name="Kim J.J."/>
            <person name="Kim B.S."/>
        </authorList>
    </citation>
    <scope>NUCLEOTIDE SEQUENCE [LARGE SCALE GENOMIC DNA]</scope>
    <source>
        <strain evidence="3 4">DSM 103726</strain>
    </source>
</reference>
<keyword evidence="4" id="KW-1185">Reference proteome</keyword>
<dbReference type="Proteomes" id="UP001387100">
    <property type="component" value="Unassembled WGS sequence"/>
</dbReference>
<sequence>MASRRDDGVFDPQGVDWQRVSPRLAAVRRIGSVLASLVPLVPAVVLAVLLDRWWISLLWLPFAVLLVVRLVVVGRQVAAIGYAEREDDLLVRHGLLFRSLVVVPYGRMQLVDVQAGPVDRRFGIATVQLHTASAGTDATIPGLPPQEAERLRDRLASRGEARLAGL</sequence>
<dbReference type="PANTHER" id="PTHR34473:SF3">
    <property type="entry name" value="TRANSMEMBRANE PROTEIN-RELATED"/>
    <property type="match status" value="1"/>
</dbReference>
<dbReference type="RefSeq" id="WP_339573642.1">
    <property type="nucleotide sequence ID" value="NZ_JBBIAA010000002.1"/>
</dbReference>
<evidence type="ECO:0000256" key="1">
    <source>
        <dbReference type="SAM" id="Phobius"/>
    </source>
</evidence>
<dbReference type="EMBL" id="JBBIAA010000002">
    <property type="protein sequence ID" value="MEJ5944251.1"/>
    <property type="molecule type" value="Genomic_DNA"/>
</dbReference>
<accession>A0ABU8RGV9</accession>
<evidence type="ECO:0000313" key="3">
    <source>
        <dbReference type="EMBL" id="MEJ5944251.1"/>
    </source>
</evidence>
<protein>
    <submittedName>
        <fullName evidence="3">PH domain-containing protein</fullName>
    </submittedName>
</protein>